<evidence type="ECO:0000313" key="2">
    <source>
        <dbReference type="EMBL" id="MFC6837906.1"/>
    </source>
</evidence>
<sequence>MQTMHVGHYLQQTVADEAERNALEASSDNSNERSLPARASTNRVR</sequence>
<protein>
    <recommendedName>
        <fullName evidence="4">DUF4157 domain-containing protein</fullName>
    </recommendedName>
</protein>
<proteinExistence type="predicted"/>
<comment type="caution">
    <text evidence="2">The sequence shown here is derived from an EMBL/GenBank/DDBJ whole genome shotgun (WGS) entry which is preliminary data.</text>
</comment>
<dbReference type="EMBL" id="JBHSXM010000002">
    <property type="protein sequence ID" value="MFC6837906.1"/>
    <property type="molecule type" value="Genomic_DNA"/>
</dbReference>
<feature type="region of interest" description="Disordered" evidence="1">
    <location>
        <begin position="1"/>
        <end position="45"/>
    </location>
</feature>
<reference evidence="2 3" key="1">
    <citation type="journal article" date="2019" name="Int. J. Syst. Evol. Microbiol.">
        <title>The Global Catalogue of Microorganisms (GCM) 10K type strain sequencing project: providing services to taxonomists for standard genome sequencing and annotation.</title>
        <authorList>
            <consortium name="The Broad Institute Genomics Platform"/>
            <consortium name="The Broad Institute Genome Sequencing Center for Infectious Disease"/>
            <person name="Wu L."/>
            <person name="Ma J."/>
        </authorList>
    </citation>
    <scope>NUCLEOTIDE SEQUENCE [LARGE SCALE GENOMIC DNA]</scope>
    <source>
        <strain evidence="2 3">PSRA2</strain>
    </source>
</reference>
<evidence type="ECO:0000313" key="3">
    <source>
        <dbReference type="Proteomes" id="UP001596406"/>
    </source>
</evidence>
<gene>
    <name evidence="2" type="ORF">ACFQHK_15585</name>
</gene>
<organism evidence="2 3">
    <name type="scientific">Halomarina ordinaria</name>
    <dbReference type="NCBI Taxonomy" id="3033939"/>
    <lineage>
        <taxon>Archaea</taxon>
        <taxon>Methanobacteriati</taxon>
        <taxon>Methanobacteriota</taxon>
        <taxon>Stenosarchaea group</taxon>
        <taxon>Halobacteria</taxon>
        <taxon>Halobacteriales</taxon>
        <taxon>Natronomonadaceae</taxon>
        <taxon>Halomarina</taxon>
    </lineage>
</organism>
<accession>A0ABD5UC56</accession>
<dbReference type="RefSeq" id="WP_304449625.1">
    <property type="nucleotide sequence ID" value="NZ_JARRAH010000002.1"/>
</dbReference>
<evidence type="ECO:0008006" key="4">
    <source>
        <dbReference type="Google" id="ProtNLM"/>
    </source>
</evidence>
<dbReference type="AlphaFoldDB" id="A0ABD5UC56"/>
<evidence type="ECO:0000256" key="1">
    <source>
        <dbReference type="SAM" id="MobiDB-lite"/>
    </source>
</evidence>
<feature type="compositionally biased region" description="Polar residues" evidence="1">
    <location>
        <begin position="24"/>
        <end position="45"/>
    </location>
</feature>
<name>A0ABD5UC56_9EURY</name>
<dbReference type="Proteomes" id="UP001596406">
    <property type="component" value="Unassembled WGS sequence"/>
</dbReference>
<keyword evidence="3" id="KW-1185">Reference proteome</keyword>